<dbReference type="Proteomes" id="UP000070598">
    <property type="component" value="Unassembled WGS sequence"/>
</dbReference>
<evidence type="ECO:0000256" key="1">
    <source>
        <dbReference type="PROSITE-ProRule" id="PRU01076"/>
    </source>
</evidence>
<dbReference type="SMART" id="SM00966">
    <property type="entry name" value="SpoVT_AbrB"/>
    <property type="match status" value="1"/>
</dbReference>
<dbReference type="Pfam" id="PF04014">
    <property type="entry name" value="MazE_antitoxin"/>
    <property type="match status" value="1"/>
</dbReference>
<gene>
    <name evidence="3" type="ORF">TH66_10950</name>
    <name evidence="4" type="ORF">TR74_07305</name>
</gene>
<name>A0A132N1B5_9ACTN</name>
<proteinExistence type="predicted"/>
<evidence type="ECO:0000313" key="3">
    <source>
        <dbReference type="EMBL" id="KWX03847.1"/>
    </source>
</evidence>
<accession>A0A132N1B5</accession>
<evidence type="ECO:0000313" key="4">
    <source>
        <dbReference type="EMBL" id="KWX09820.1"/>
    </source>
</evidence>
<dbReference type="Proteomes" id="UP000070659">
    <property type="component" value="Unassembled WGS sequence"/>
</dbReference>
<dbReference type="Gene3D" id="2.10.260.10">
    <property type="match status" value="1"/>
</dbReference>
<dbReference type="InterPro" id="IPR007159">
    <property type="entry name" value="SpoVT-AbrB_dom"/>
</dbReference>
<reference evidence="3 6" key="2">
    <citation type="submission" date="2015-02" db="EMBL/GenBank/DDBJ databases">
        <title>Physiological reanalysis, assessment of diazotrophy, and genome sequences of multiple isolates of Streptomyces thermoautotrophicus.</title>
        <authorList>
            <person name="MacKellar D.C."/>
            <person name="Lieber L."/>
            <person name="Norman J."/>
            <person name="Bolger A."/>
            <person name="Tobin C."/>
            <person name="Murray J.W."/>
            <person name="Prell J."/>
        </authorList>
    </citation>
    <scope>NUCLEOTIDE SEQUENCE [LARGE SCALE GENOMIC DNA]</scope>
    <source>
        <strain evidence="3 6">UBT1</strain>
    </source>
</reference>
<reference evidence="5" key="1">
    <citation type="submission" date="2015-02" db="EMBL/GenBank/DDBJ databases">
        <title>Physiological reanalysis, assessment of diazotrophy, and genome sequences of multiple isolates of Streptomyces thermoautotrophicus.</title>
        <authorList>
            <person name="MacKellar D.C."/>
            <person name="Lieber L."/>
            <person name="Norman J."/>
            <person name="Bolger A."/>
            <person name="Tobin C."/>
            <person name="Murray J.W."/>
            <person name="Friesen M."/>
            <person name="Prell J."/>
        </authorList>
    </citation>
    <scope>NUCLEOTIDE SEQUENCE [LARGE SCALE GENOMIC DNA]</scope>
    <source>
        <strain evidence="5">UBT1</strain>
    </source>
</reference>
<dbReference type="EMBL" id="JYIJ01000017">
    <property type="protein sequence ID" value="KWX03847.1"/>
    <property type="molecule type" value="Genomic_DNA"/>
</dbReference>
<feature type="domain" description="SpoVT-AbrB" evidence="2">
    <location>
        <begin position="1"/>
        <end position="42"/>
    </location>
</feature>
<organism evidence="3 6">
    <name type="scientific">Carbonactinospora thermoautotrophica</name>
    <dbReference type="NCBI Taxonomy" id="1469144"/>
    <lineage>
        <taxon>Bacteria</taxon>
        <taxon>Bacillati</taxon>
        <taxon>Actinomycetota</taxon>
        <taxon>Actinomycetes</taxon>
        <taxon>Kitasatosporales</taxon>
        <taxon>Carbonactinosporaceae</taxon>
        <taxon>Carbonactinospora</taxon>
    </lineage>
</organism>
<dbReference type="NCBIfam" id="TIGR01439">
    <property type="entry name" value="lp_hng_hel_AbrB"/>
    <property type="match status" value="1"/>
</dbReference>
<evidence type="ECO:0000313" key="6">
    <source>
        <dbReference type="Proteomes" id="UP000070659"/>
    </source>
</evidence>
<dbReference type="AlphaFoldDB" id="A0A132N1B5"/>
<protein>
    <submittedName>
        <fullName evidence="3">AbrB family transcriptional regulator</fullName>
    </submittedName>
</protein>
<dbReference type="PATRIC" id="fig|1469144.8.peg.2702"/>
<keyword evidence="1" id="KW-0238">DNA-binding</keyword>
<dbReference type="PROSITE" id="PS51740">
    <property type="entry name" value="SPOVT_ABRB"/>
    <property type="match status" value="1"/>
</dbReference>
<dbReference type="InterPro" id="IPR037914">
    <property type="entry name" value="SpoVT-AbrB_sf"/>
</dbReference>
<sequence>MRHKGQLTLPPEVRDALHIAEGDEVEFTITEEGEVLLRGMTSVPADQRWFWTAEWQDGEREASEQIAAGQGTRFDTEAAFLDHLEKLHAEADAEQDA</sequence>
<dbReference type="GO" id="GO:0003677">
    <property type="term" value="F:DNA binding"/>
    <property type="evidence" value="ECO:0007669"/>
    <property type="project" value="UniProtKB-UniRule"/>
</dbReference>
<evidence type="ECO:0000313" key="5">
    <source>
        <dbReference type="Proteomes" id="UP000070598"/>
    </source>
</evidence>
<dbReference type="SUPFAM" id="SSF89447">
    <property type="entry name" value="AbrB/MazE/MraZ-like"/>
    <property type="match status" value="1"/>
</dbReference>
<dbReference type="EMBL" id="JYIK01000712">
    <property type="protein sequence ID" value="KWX09820.1"/>
    <property type="molecule type" value="Genomic_DNA"/>
</dbReference>
<comment type="caution">
    <text evidence="3">The sequence shown here is derived from an EMBL/GenBank/DDBJ whole genome shotgun (WGS) entry which is preliminary data.</text>
</comment>
<dbReference type="OrthoDB" id="199763at2"/>
<evidence type="ECO:0000259" key="2">
    <source>
        <dbReference type="PROSITE" id="PS51740"/>
    </source>
</evidence>